<evidence type="ECO:0000313" key="2">
    <source>
        <dbReference type="EMBL" id="KAJ7314766.1"/>
    </source>
</evidence>
<evidence type="ECO:0000313" key="3">
    <source>
        <dbReference type="Proteomes" id="UP001218218"/>
    </source>
</evidence>
<name>A0AAD6ZBS1_9AGAR</name>
<dbReference type="EMBL" id="JARIHO010000065">
    <property type="protein sequence ID" value="KAJ7314766.1"/>
    <property type="molecule type" value="Genomic_DNA"/>
</dbReference>
<accession>A0AAD6ZBS1</accession>
<proteinExistence type="predicted"/>
<comment type="caution">
    <text evidence="2">The sequence shown here is derived from an EMBL/GenBank/DDBJ whole genome shotgun (WGS) entry which is preliminary data.</text>
</comment>
<protein>
    <submittedName>
        <fullName evidence="2">Uncharacterized protein</fullName>
    </submittedName>
</protein>
<feature type="region of interest" description="Disordered" evidence="1">
    <location>
        <begin position="92"/>
        <end position="130"/>
    </location>
</feature>
<gene>
    <name evidence="2" type="ORF">DFH08DRAFT_821092</name>
</gene>
<evidence type="ECO:0000256" key="1">
    <source>
        <dbReference type="SAM" id="MobiDB-lite"/>
    </source>
</evidence>
<sequence>MHGKAPQSASMEWAVTQQFCTGVHSTGTCTPLNGMECTNTPRVASLILNRCTVDCDQGENGNKCDQHRDLEEHDEKYKKEVGLTCVHYRGPAESKCGQEPPENPEVQLEGSRVPSEGLTVPQQEDTHRQDGCLGRSASNLHPIMIAAVIRSALAKTPINSGHVSPKQAKLRVMRGMSGPTALPKALQVDKARQEFKQLGFTLSKAANWIQEVKEISFAQKKWLSTLTAAVYRDTVKLTNIPTPTKSLFAITRG</sequence>
<keyword evidence="3" id="KW-1185">Reference proteome</keyword>
<reference evidence="2" key="1">
    <citation type="submission" date="2023-03" db="EMBL/GenBank/DDBJ databases">
        <title>Massive genome expansion in bonnet fungi (Mycena s.s.) driven by repeated elements and novel gene families across ecological guilds.</title>
        <authorList>
            <consortium name="Lawrence Berkeley National Laboratory"/>
            <person name="Harder C.B."/>
            <person name="Miyauchi S."/>
            <person name="Viragh M."/>
            <person name="Kuo A."/>
            <person name="Thoen E."/>
            <person name="Andreopoulos B."/>
            <person name="Lu D."/>
            <person name="Skrede I."/>
            <person name="Drula E."/>
            <person name="Henrissat B."/>
            <person name="Morin E."/>
            <person name="Kohler A."/>
            <person name="Barry K."/>
            <person name="LaButti K."/>
            <person name="Morin E."/>
            <person name="Salamov A."/>
            <person name="Lipzen A."/>
            <person name="Mereny Z."/>
            <person name="Hegedus B."/>
            <person name="Baldrian P."/>
            <person name="Stursova M."/>
            <person name="Weitz H."/>
            <person name="Taylor A."/>
            <person name="Grigoriev I.V."/>
            <person name="Nagy L.G."/>
            <person name="Martin F."/>
            <person name="Kauserud H."/>
        </authorList>
    </citation>
    <scope>NUCLEOTIDE SEQUENCE</scope>
    <source>
        <strain evidence="2">CBHHK002</strain>
    </source>
</reference>
<organism evidence="2 3">
    <name type="scientific">Mycena albidolilacea</name>
    <dbReference type="NCBI Taxonomy" id="1033008"/>
    <lineage>
        <taxon>Eukaryota</taxon>
        <taxon>Fungi</taxon>
        <taxon>Dikarya</taxon>
        <taxon>Basidiomycota</taxon>
        <taxon>Agaricomycotina</taxon>
        <taxon>Agaricomycetes</taxon>
        <taxon>Agaricomycetidae</taxon>
        <taxon>Agaricales</taxon>
        <taxon>Marasmiineae</taxon>
        <taxon>Mycenaceae</taxon>
        <taxon>Mycena</taxon>
    </lineage>
</organism>
<dbReference type="Proteomes" id="UP001218218">
    <property type="component" value="Unassembled WGS sequence"/>
</dbReference>
<dbReference type="AlphaFoldDB" id="A0AAD6ZBS1"/>